<evidence type="ECO:0000259" key="9">
    <source>
        <dbReference type="PROSITE" id="PS50089"/>
    </source>
</evidence>
<evidence type="ECO:0000256" key="7">
    <source>
        <dbReference type="SAM" id="MobiDB-lite"/>
    </source>
</evidence>
<keyword evidence="2" id="KW-0479">Metal-binding</keyword>
<reference evidence="11" key="1">
    <citation type="submission" date="2020-11" db="EMBL/GenBank/DDBJ databases">
        <authorList>
            <person name="Tran Van P."/>
        </authorList>
    </citation>
    <scope>NUCLEOTIDE SEQUENCE</scope>
</reference>
<dbReference type="PANTHER" id="PTHR14894:SF0">
    <property type="entry name" value="CDK5 REGULATORY SUBUNIT-ASSOCIATED PROTEIN 3"/>
    <property type="match status" value="1"/>
</dbReference>
<dbReference type="InterPro" id="IPR019787">
    <property type="entry name" value="Znf_PHD-finger"/>
</dbReference>
<evidence type="ECO:0000313" key="11">
    <source>
        <dbReference type="EMBL" id="CAD7278592.1"/>
    </source>
</evidence>
<feature type="compositionally biased region" description="Polar residues" evidence="7">
    <location>
        <begin position="883"/>
        <end position="896"/>
    </location>
</feature>
<proteinExistence type="inferred from homology"/>
<feature type="coiled-coil region" evidence="6">
    <location>
        <begin position="133"/>
        <end position="160"/>
    </location>
</feature>
<feature type="region of interest" description="Disordered" evidence="7">
    <location>
        <begin position="882"/>
        <end position="901"/>
    </location>
</feature>
<dbReference type="EMBL" id="CAJPEX010001281">
    <property type="protein sequence ID" value="CAG0918744.1"/>
    <property type="molecule type" value="Genomic_DNA"/>
</dbReference>
<dbReference type="InterPro" id="IPR001841">
    <property type="entry name" value="Znf_RING"/>
</dbReference>
<evidence type="ECO:0000256" key="4">
    <source>
        <dbReference type="ARBA" id="ARBA00022833"/>
    </source>
</evidence>
<dbReference type="InterPro" id="IPR008491">
    <property type="entry name" value="CDK5RAP3"/>
</dbReference>
<keyword evidence="4" id="KW-0862">Zinc</keyword>
<dbReference type="PROSITE" id="PS50089">
    <property type="entry name" value="ZF_RING_2"/>
    <property type="match status" value="1"/>
</dbReference>
<dbReference type="EMBL" id="OA883318">
    <property type="protein sequence ID" value="CAD7278592.1"/>
    <property type="molecule type" value="Genomic_DNA"/>
</dbReference>
<evidence type="ECO:0000256" key="2">
    <source>
        <dbReference type="ARBA" id="ARBA00022723"/>
    </source>
</evidence>
<dbReference type="Gene3D" id="3.30.40.10">
    <property type="entry name" value="Zinc/RING finger domain, C3HC4 (zinc finger)"/>
    <property type="match status" value="2"/>
</dbReference>
<dbReference type="GO" id="GO:0012505">
    <property type="term" value="C:endomembrane system"/>
    <property type="evidence" value="ECO:0007669"/>
    <property type="project" value="TreeGrafter"/>
</dbReference>
<dbReference type="InterPro" id="IPR013083">
    <property type="entry name" value="Znf_RING/FYVE/PHD"/>
</dbReference>
<protein>
    <submittedName>
        <fullName evidence="11">Uncharacterized protein</fullName>
    </submittedName>
</protein>
<dbReference type="Gene3D" id="3.30.160.60">
    <property type="entry name" value="Classic Zinc Finger"/>
    <property type="match status" value="1"/>
</dbReference>
<evidence type="ECO:0000256" key="1">
    <source>
        <dbReference type="ARBA" id="ARBA00007478"/>
    </source>
</evidence>
<dbReference type="SUPFAM" id="SSF57903">
    <property type="entry name" value="FYVE/PHD zinc finger"/>
    <property type="match status" value="1"/>
</dbReference>
<evidence type="ECO:0000259" key="8">
    <source>
        <dbReference type="PROSITE" id="PS50016"/>
    </source>
</evidence>
<dbReference type="SUPFAM" id="SSF57850">
    <property type="entry name" value="RING/U-box"/>
    <property type="match status" value="1"/>
</dbReference>
<evidence type="ECO:0000256" key="3">
    <source>
        <dbReference type="ARBA" id="ARBA00022771"/>
    </source>
</evidence>
<dbReference type="GO" id="GO:0007346">
    <property type="term" value="P:regulation of mitotic cell cycle"/>
    <property type="evidence" value="ECO:0007669"/>
    <property type="project" value="TreeGrafter"/>
</dbReference>
<keyword evidence="12" id="KW-1185">Reference proteome</keyword>
<dbReference type="OrthoDB" id="340432at2759"/>
<gene>
    <name evidence="11" type="ORF">NMOB1V02_LOCUS6291</name>
</gene>
<evidence type="ECO:0000256" key="6">
    <source>
        <dbReference type="SAM" id="Coils"/>
    </source>
</evidence>
<dbReference type="InterPro" id="IPR001965">
    <property type="entry name" value="Znf_PHD"/>
</dbReference>
<dbReference type="PROSITE" id="PS50016">
    <property type="entry name" value="ZF_PHD_2"/>
    <property type="match status" value="1"/>
</dbReference>
<feature type="domain" description="PHD-type" evidence="8">
    <location>
        <begin position="1001"/>
        <end position="1055"/>
    </location>
</feature>
<accession>A0A7R9GDP2</accession>
<organism evidence="11">
    <name type="scientific">Notodromas monacha</name>
    <dbReference type="NCBI Taxonomy" id="399045"/>
    <lineage>
        <taxon>Eukaryota</taxon>
        <taxon>Metazoa</taxon>
        <taxon>Ecdysozoa</taxon>
        <taxon>Arthropoda</taxon>
        <taxon>Crustacea</taxon>
        <taxon>Oligostraca</taxon>
        <taxon>Ostracoda</taxon>
        <taxon>Podocopa</taxon>
        <taxon>Podocopida</taxon>
        <taxon>Cypridocopina</taxon>
        <taxon>Cypridoidea</taxon>
        <taxon>Cyprididae</taxon>
        <taxon>Notodromas</taxon>
    </lineage>
</organism>
<dbReference type="AlphaFoldDB" id="A0A7R9GDP2"/>
<dbReference type="PROSITE" id="PS50119">
    <property type="entry name" value="ZF_BBOX"/>
    <property type="match status" value="2"/>
</dbReference>
<feature type="compositionally biased region" description="Low complexity" evidence="7">
    <location>
        <begin position="931"/>
        <end position="945"/>
    </location>
</feature>
<comment type="similarity">
    <text evidence="1">Belongs to the CDK5RAP3 family.</text>
</comment>
<dbReference type="PANTHER" id="PTHR14894">
    <property type="entry name" value="CDK5 REGULATORY SUBUNIT-ASSOCIATED PROTEIN 3"/>
    <property type="match status" value="1"/>
</dbReference>
<dbReference type="Proteomes" id="UP000678499">
    <property type="component" value="Unassembled WGS sequence"/>
</dbReference>
<evidence type="ECO:0000256" key="5">
    <source>
        <dbReference type="PROSITE-ProRule" id="PRU00024"/>
    </source>
</evidence>
<dbReference type="CDD" id="cd19757">
    <property type="entry name" value="Bbox1"/>
    <property type="match status" value="1"/>
</dbReference>
<dbReference type="InterPro" id="IPR011011">
    <property type="entry name" value="Znf_FYVE_PHD"/>
</dbReference>
<feature type="domain" description="B box-type" evidence="10">
    <location>
        <begin position="667"/>
        <end position="704"/>
    </location>
</feature>
<dbReference type="GO" id="GO:0008270">
    <property type="term" value="F:zinc ion binding"/>
    <property type="evidence" value="ECO:0007669"/>
    <property type="project" value="UniProtKB-KW"/>
</dbReference>
<keyword evidence="3 5" id="KW-0863">Zinc-finger</keyword>
<name>A0A7R9GDP2_9CRUS</name>
<feature type="region of interest" description="Disordered" evidence="7">
    <location>
        <begin position="925"/>
        <end position="950"/>
    </location>
</feature>
<feature type="domain" description="B box-type" evidence="10">
    <location>
        <begin position="616"/>
        <end position="657"/>
    </location>
</feature>
<feature type="domain" description="RING-type" evidence="9">
    <location>
        <begin position="545"/>
        <end position="585"/>
    </location>
</feature>
<dbReference type="InterPro" id="IPR000315">
    <property type="entry name" value="Znf_B-box"/>
</dbReference>
<dbReference type="Pfam" id="PF05600">
    <property type="entry name" value="CDK5RAP3"/>
    <property type="match status" value="1"/>
</dbReference>
<evidence type="ECO:0000259" key="10">
    <source>
        <dbReference type="PROSITE" id="PS50119"/>
    </source>
</evidence>
<evidence type="ECO:0000313" key="12">
    <source>
        <dbReference type="Proteomes" id="UP000678499"/>
    </source>
</evidence>
<dbReference type="SMART" id="SM00249">
    <property type="entry name" value="PHD"/>
    <property type="match status" value="1"/>
</dbReference>
<keyword evidence="6" id="KW-0175">Coiled coil</keyword>
<sequence length="1173" mass="132145">MHDVSSLPIDIHAQKLLDWLVSRRHVKDDWQKDVAVIRKRITAALMDMPEHPDITALLSGSYLNYFHCKKIVEILRETERDSKNVFGYYSSQRMKDWQEIIKLYEADGVYLAEASQLLFRNVVYEIPGIRRQITKFDNDMEEFEKRAADALKNAEGMRNKFQQSCKQMNVIGDDLKRELIALLNELPTEYEKITKEIAGIENICKFYQSSVAFALGSRNVPECVPLLWFIAKHGNVTTYEWRYGEPPLKIEAPPETDWELNDVVQRKDSTDSDDFEKIDFGEAEGGTGDFVDIGNATGEIDWGDHTETTISWGPAGQECLEGSLEDAGITVESSGVEGGTATDEDALTLLDNMRTRNIIVDDLCELEAFLRRRMHELSDDSSNEHGQVLALSLFQHAPADVQMQTLESLQKMLSEVTGIIGMFTNVRIQHLFLIKSSPRYVDRLAQSVREKLDIAKKLEANSEGLLLKKTKAFEDRGKLVPALKTLISKTLNLQHEIEDEISKKYKNRPVNIMAADDKMDELIASKRVTIGPVEDHSELDRLFKCQICKTTEFTREPWLIPCMHTVCNNCFDDLPQGKQPCMHCRLPFKKEQAVRHALAVQYFSEKKGHVVPRGPCSNCPDADSAYYCRTCVLSFCPACYMTHQRVRAKLGHVVDRVHPQKTLGVCFCCVHTSKPAEKLCRTCRVFLCDECSRAHIRSHSLVLVDKMKGSDGDDRMESMIAELETLEKKLLNELHMLDTSTKAYDRGLSVARLGVKEALIEFATKIRTSSLLLLRSISDNVLLQRQRATEEMEGIKIQLEKVGTAKKLAAHLCAAAAVESNVSLDNAVIQTMKKCVEGADKSLHEDYKNCVKVYFEKGDIDSLVKDAINGLGEFVSEKVPPTSLFTPSENGLTGKSASPRIGLPIASPEVDTLLAFKVMKVNRPVNKKSPKSSSSSSEPSVSPSPTQVLSIIPRPGPSSAWISGSNAPSSVTYAGRKRKMDQPDSPDDIIVLEPKDDGGGKKLCVLCGTGSLNAEVVNCRDCCKTYHVGCALPILKNKNKNSDHTFWKCLKCVTPPEHHVISNAIFEYFRDEVCRRERKIYPRPNKSGRSNPGLTTTQITAFRIILDVLNREENLNYHVFYRDASLVMERWDYDAPVVRQQGLDWFASRYNRSLPAFFKSSEQMTTRHFVNPS</sequence>